<evidence type="ECO:0000256" key="1">
    <source>
        <dbReference type="ARBA" id="ARBA00008798"/>
    </source>
</evidence>
<keyword evidence="7" id="KW-0238">DNA-binding</keyword>
<dbReference type="PANTHER" id="PTHR32248">
    <property type="entry name" value="RNA POLYMERASE SIGMA-54 FACTOR"/>
    <property type="match status" value="1"/>
</dbReference>
<dbReference type="AlphaFoldDB" id="A0A7T3REM1"/>
<dbReference type="PIRSF" id="PIRSF000774">
    <property type="entry name" value="RpoN"/>
    <property type="match status" value="1"/>
</dbReference>
<evidence type="ECO:0000256" key="7">
    <source>
        <dbReference type="ARBA" id="ARBA00023125"/>
    </source>
</evidence>
<dbReference type="EMBL" id="CP064936">
    <property type="protein sequence ID" value="QQA01607.1"/>
    <property type="molecule type" value="Genomic_DNA"/>
</dbReference>
<dbReference type="KEGG" id="tper:IWA51_03045"/>
<proteinExistence type="inferred from homology"/>
<evidence type="ECO:0000259" key="10">
    <source>
        <dbReference type="Pfam" id="PF04963"/>
    </source>
</evidence>
<keyword evidence="12" id="KW-1185">Reference proteome</keyword>
<dbReference type="Pfam" id="PF04552">
    <property type="entry name" value="Sigma54_DBD"/>
    <property type="match status" value="1"/>
</dbReference>
<dbReference type="GO" id="GO:0003677">
    <property type="term" value="F:DNA binding"/>
    <property type="evidence" value="ECO:0007669"/>
    <property type="project" value="UniProtKB-KW"/>
</dbReference>
<dbReference type="GO" id="GO:0000428">
    <property type="term" value="C:DNA-directed RNA polymerase complex"/>
    <property type="evidence" value="ECO:0007669"/>
    <property type="project" value="UniProtKB-KW"/>
</dbReference>
<dbReference type="PANTHER" id="PTHR32248:SF4">
    <property type="entry name" value="RNA POLYMERASE SIGMA-54 FACTOR"/>
    <property type="match status" value="1"/>
</dbReference>
<evidence type="ECO:0000256" key="5">
    <source>
        <dbReference type="ARBA" id="ARBA00023015"/>
    </source>
</evidence>
<dbReference type="Gene3D" id="1.10.10.60">
    <property type="entry name" value="Homeodomain-like"/>
    <property type="match status" value="1"/>
</dbReference>
<dbReference type="GO" id="GO:0016779">
    <property type="term" value="F:nucleotidyltransferase activity"/>
    <property type="evidence" value="ECO:0007669"/>
    <property type="project" value="UniProtKB-KW"/>
</dbReference>
<dbReference type="Proteomes" id="UP000595224">
    <property type="component" value="Chromosome"/>
</dbReference>
<evidence type="ECO:0000313" key="12">
    <source>
        <dbReference type="Proteomes" id="UP000595224"/>
    </source>
</evidence>
<dbReference type="Pfam" id="PF00309">
    <property type="entry name" value="Sigma54_AID"/>
    <property type="match status" value="1"/>
</dbReference>
<dbReference type="RefSeq" id="WP_198443145.1">
    <property type="nucleotide sequence ID" value="NZ_CBCSHE010000011.1"/>
</dbReference>
<feature type="domain" description="RNA polymerase sigma factor 54 core-binding" evidence="10">
    <location>
        <begin position="84"/>
        <end position="275"/>
    </location>
</feature>
<dbReference type="NCBIfam" id="TIGR02395">
    <property type="entry name" value="rpoN_sigma"/>
    <property type="match status" value="1"/>
</dbReference>
<dbReference type="Pfam" id="PF04963">
    <property type="entry name" value="Sigma54_CBD"/>
    <property type="match status" value="1"/>
</dbReference>
<dbReference type="GO" id="GO:0006352">
    <property type="term" value="P:DNA-templated transcription initiation"/>
    <property type="evidence" value="ECO:0007669"/>
    <property type="project" value="InterPro"/>
</dbReference>
<feature type="domain" description="RNA polymerase sigma factor 54 DNA-binding" evidence="9">
    <location>
        <begin position="324"/>
        <end position="478"/>
    </location>
</feature>
<keyword evidence="8" id="KW-0804">Transcription</keyword>
<dbReference type="InterPro" id="IPR007634">
    <property type="entry name" value="RNA_pol_sigma_54_DNA-bd"/>
</dbReference>
<evidence type="ECO:0000313" key="11">
    <source>
        <dbReference type="EMBL" id="QQA01607.1"/>
    </source>
</evidence>
<reference evidence="11 12" key="1">
    <citation type="submission" date="2020-11" db="EMBL/GenBank/DDBJ databases">
        <title>Treponema Peruensis nv. sp., first commensal Treponema isolated from human feces.</title>
        <authorList>
            <person name="Belkhou C."/>
            <person name="Raes J."/>
        </authorList>
    </citation>
    <scope>NUCLEOTIDE SEQUENCE [LARGE SCALE GENOMIC DNA]</scope>
    <source>
        <strain evidence="11 12">RCC2812</strain>
    </source>
</reference>
<name>A0A7T3REM1_9SPIR</name>
<keyword evidence="5" id="KW-0805">Transcription regulation</keyword>
<keyword evidence="3" id="KW-0808">Transferase</keyword>
<dbReference type="PROSITE" id="PS50044">
    <property type="entry name" value="SIGMA54_3"/>
    <property type="match status" value="1"/>
</dbReference>
<evidence type="ECO:0000256" key="6">
    <source>
        <dbReference type="ARBA" id="ARBA00023082"/>
    </source>
</evidence>
<comment type="similarity">
    <text evidence="1">Belongs to the sigma-54 factor family.</text>
</comment>
<evidence type="ECO:0000256" key="3">
    <source>
        <dbReference type="ARBA" id="ARBA00022679"/>
    </source>
</evidence>
<dbReference type="Gene3D" id="1.10.10.1330">
    <property type="entry name" value="RNA polymerase sigma-54 factor, core-binding domain"/>
    <property type="match status" value="1"/>
</dbReference>
<dbReference type="InterPro" id="IPR007046">
    <property type="entry name" value="RNA_pol_sigma_54_core-bd"/>
</dbReference>
<keyword evidence="4" id="KW-0548">Nucleotidyltransferase</keyword>
<dbReference type="GO" id="GO:0001216">
    <property type="term" value="F:DNA-binding transcription activator activity"/>
    <property type="evidence" value="ECO:0007669"/>
    <property type="project" value="InterPro"/>
</dbReference>
<sequence>MTGLELKQQQKQTQVQIMSQKQIQSLELLAMGNMDLCKAVYDEAEKNPAVTVGHTRGPSDYTRVTSSTGAAAELASENFQAALEAKADERMSLQDHLLSQFRSQRMSDAQRKIGERLIYNLNDKGFHILAPESLLDKNDPSQTPALLKETILLIQQLDPVGTCTSGTEESLFAQARLREDAPQSALFILDGHFDFLDPPKIDRIAKKIKQFQKERAQMIADSADQKYASVTGTEQEAEEALKFIRTLDPFPARNFGSSGTHYIAPDIFVEPLVQSFDADNFDKGIVTYGERAWLVRLSQDNVPLVTVNPELQKLASKETPGSEKIQENLKQARNFIESIKYRESTIHRACCIIVKKQHEFFEKGPGHLSPLRQSDVAAELGVHETTVSRMANSKFLQCEWGLFDIKYFFTNQVADKADLSRDNILHEIKKILAQNAGSAKPLSDQKIADKLEKRGIKIARRTVAKYRANLSIESSYTR</sequence>
<accession>A0A7T3REM1</accession>
<dbReference type="InterPro" id="IPR038709">
    <property type="entry name" value="RpoN_core-bd_sf"/>
</dbReference>
<dbReference type="GO" id="GO:0016987">
    <property type="term" value="F:sigma factor activity"/>
    <property type="evidence" value="ECO:0007669"/>
    <property type="project" value="UniProtKB-KW"/>
</dbReference>
<gene>
    <name evidence="11" type="primary">rpoN</name>
    <name evidence="11" type="ORF">IWA51_03045</name>
</gene>
<dbReference type="InterPro" id="IPR000394">
    <property type="entry name" value="RNA_pol_sigma_54"/>
</dbReference>
<dbReference type="PROSITE" id="PS00718">
    <property type="entry name" value="SIGMA54_2"/>
    <property type="match status" value="1"/>
</dbReference>
<evidence type="ECO:0000256" key="4">
    <source>
        <dbReference type="ARBA" id="ARBA00022695"/>
    </source>
</evidence>
<keyword evidence="6" id="KW-0731">Sigma factor</keyword>
<evidence type="ECO:0000256" key="8">
    <source>
        <dbReference type="ARBA" id="ARBA00023163"/>
    </source>
</evidence>
<evidence type="ECO:0000259" key="9">
    <source>
        <dbReference type="Pfam" id="PF04552"/>
    </source>
</evidence>
<protein>
    <submittedName>
        <fullName evidence="11">RNA polymerase factor sigma-54</fullName>
    </submittedName>
</protein>
<keyword evidence="2" id="KW-0240">DNA-directed RNA polymerase</keyword>
<organism evidence="11 12">
    <name type="scientific">Treponema peruense</name>
    <dbReference type="NCBI Taxonomy" id="2787628"/>
    <lineage>
        <taxon>Bacteria</taxon>
        <taxon>Pseudomonadati</taxon>
        <taxon>Spirochaetota</taxon>
        <taxon>Spirochaetia</taxon>
        <taxon>Spirochaetales</taxon>
        <taxon>Treponemataceae</taxon>
        <taxon>Treponema</taxon>
    </lineage>
</organism>
<evidence type="ECO:0000256" key="2">
    <source>
        <dbReference type="ARBA" id="ARBA00022478"/>
    </source>
</evidence>